<feature type="transmembrane region" description="Helical" evidence="2">
    <location>
        <begin position="107"/>
        <end position="125"/>
    </location>
</feature>
<evidence type="ECO:0000313" key="3">
    <source>
        <dbReference type="EMBL" id="KTQ86323.1"/>
    </source>
</evidence>
<proteinExistence type="predicted"/>
<feature type="region of interest" description="Disordered" evidence="1">
    <location>
        <begin position="208"/>
        <end position="238"/>
    </location>
</feature>
<dbReference type="Proteomes" id="UP000078272">
    <property type="component" value="Unassembled WGS sequence"/>
</dbReference>
<evidence type="ECO:0000256" key="1">
    <source>
        <dbReference type="SAM" id="MobiDB-lite"/>
    </source>
</evidence>
<dbReference type="PATRIC" id="fig|401562.3.peg.3728"/>
<gene>
    <name evidence="3" type="ORF">NS226_18170</name>
</gene>
<sequence>MAVALLLLGRAGLGDTLTRWMLVSVLSFERILPLVGLGAALALVPRLSFALSLAAFCAGSAIGWNAQSLYLSLVARVPHASEHLFLTGPLATLAAGLLLLAPRRLRAVLAPPLAALAGLLHMVAMRLTDPTLHDPRIAWLGFAAALWPLLAVALTIRAFPPRWTPIGAPILGSWLLAIGLLHGAASLVPRRTEAPLLLPPMPAQPSVPRANPFAGAAGDELFPPSVPTSRPFGAGSAP</sequence>
<feature type="transmembrane region" description="Helical" evidence="2">
    <location>
        <begin position="137"/>
        <end position="160"/>
    </location>
</feature>
<name>A0A175R680_9HYPH</name>
<protein>
    <submittedName>
        <fullName evidence="3">Uncharacterized protein</fullName>
    </submittedName>
</protein>
<reference evidence="3 4" key="1">
    <citation type="journal article" date="2016" name="Front. Microbiol.">
        <title>Genomic Resource of Rice Seed Associated Bacteria.</title>
        <authorList>
            <person name="Midha S."/>
            <person name="Bansal K."/>
            <person name="Sharma S."/>
            <person name="Kumar N."/>
            <person name="Patil P.P."/>
            <person name="Chaudhry V."/>
            <person name="Patil P.B."/>
        </authorList>
    </citation>
    <scope>NUCLEOTIDE SEQUENCE [LARGE SCALE GENOMIC DNA]</scope>
    <source>
        <strain evidence="3 4">NS226</strain>
    </source>
</reference>
<comment type="caution">
    <text evidence="3">The sequence shown here is derived from an EMBL/GenBank/DDBJ whole genome shotgun (WGS) entry which is preliminary data.</text>
</comment>
<keyword evidence="2" id="KW-0472">Membrane</keyword>
<feature type="transmembrane region" description="Helical" evidence="2">
    <location>
        <begin position="84"/>
        <end position="101"/>
    </location>
</feature>
<accession>A0A175R680</accession>
<feature type="transmembrane region" description="Helical" evidence="2">
    <location>
        <begin position="38"/>
        <end position="64"/>
    </location>
</feature>
<keyword evidence="2" id="KW-1133">Transmembrane helix</keyword>
<organism evidence="3 4">
    <name type="scientific">Aureimonas ureilytica</name>
    <dbReference type="NCBI Taxonomy" id="401562"/>
    <lineage>
        <taxon>Bacteria</taxon>
        <taxon>Pseudomonadati</taxon>
        <taxon>Pseudomonadota</taxon>
        <taxon>Alphaproteobacteria</taxon>
        <taxon>Hyphomicrobiales</taxon>
        <taxon>Aurantimonadaceae</taxon>
        <taxon>Aureimonas</taxon>
    </lineage>
</organism>
<evidence type="ECO:0000313" key="4">
    <source>
        <dbReference type="Proteomes" id="UP000078272"/>
    </source>
</evidence>
<feature type="transmembrane region" description="Helical" evidence="2">
    <location>
        <begin position="166"/>
        <end position="188"/>
    </location>
</feature>
<dbReference type="EMBL" id="LDPZ01000050">
    <property type="protein sequence ID" value="KTQ86323.1"/>
    <property type="molecule type" value="Genomic_DNA"/>
</dbReference>
<dbReference type="AlphaFoldDB" id="A0A175R680"/>
<evidence type="ECO:0000256" key="2">
    <source>
        <dbReference type="SAM" id="Phobius"/>
    </source>
</evidence>
<keyword evidence="2" id="KW-0812">Transmembrane</keyword>